<evidence type="ECO:0000313" key="8">
    <source>
        <dbReference type="Proteomes" id="UP001156682"/>
    </source>
</evidence>
<evidence type="ECO:0000256" key="6">
    <source>
        <dbReference type="SAM" id="Phobius"/>
    </source>
</evidence>
<reference evidence="8" key="1">
    <citation type="journal article" date="2019" name="Int. J. Syst. Evol. Microbiol.">
        <title>The Global Catalogue of Microorganisms (GCM) 10K type strain sequencing project: providing services to taxonomists for standard genome sequencing and annotation.</title>
        <authorList>
            <consortium name="The Broad Institute Genomics Platform"/>
            <consortium name="The Broad Institute Genome Sequencing Center for Infectious Disease"/>
            <person name="Wu L."/>
            <person name="Ma J."/>
        </authorList>
    </citation>
    <scope>NUCLEOTIDE SEQUENCE [LARGE SCALE GENOMIC DNA]</scope>
    <source>
        <strain evidence="8">NBRC 100033</strain>
    </source>
</reference>
<evidence type="ECO:0000256" key="3">
    <source>
        <dbReference type="ARBA" id="ARBA00022692"/>
    </source>
</evidence>
<evidence type="ECO:0000256" key="4">
    <source>
        <dbReference type="ARBA" id="ARBA00022989"/>
    </source>
</evidence>
<feature type="transmembrane region" description="Helical" evidence="6">
    <location>
        <begin position="38"/>
        <end position="59"/>
    </location>
</feature>
<sequence length="121" mass="13606">MAKLPRPPLFKLFFKQFVIASLVCLLAAVIWPGSLLDALLGGFIGFFPQLVFGYMVFIYQGARQQHNLIKMMFAAEAVKFGLTVVLFVAVFLLVQPSNPISLLSTYAAVVLLHWLNFWLIK</sequence>
<keyword evidence="2" id="KW-1003">Cell membrane</keyword>
<protein>
    <recommendedName>
        <fullName evidence="9">ATP synthase protein I</fullName>
    </recommendedName>
</protein>
<keyword evidence="5 6" id="KW-0472">Membrane</keyword>
<comment type="caution">
    <text evidence="7">The sequence shown here is derived from an EMBL/GenBank/DDBJ whole genome shotgun (WGS) entry which is preliminary data.</text>
</comment>
<evidence type="ECO:0008006" key="9">
    <source>
        <dbReference type="Google" id="ProtNLM"/>
    </source>
</evidence>
<dbReference type="EMBL" id="BSOR01000039">
    <property type="protein sequence ID" value="GLR64840.1"/>
    <property type="molecule type" value="Genomic_DNA"/>
</dbReference>
<evidence type="ECO:0000256" key="2">
    <source>
        <dbReference type="ARBA" id="ARBA00022475"/>
    </source>
</evidence>
<feature type="transmembrane region" description="Helical" evidence="6">
    <location>
        <begin position="12"/>
        <end position="32"/>
    </location>
</feature>
<accession>A0ABQ5ZXD1</accession>
<keyword evidence="8" id="KW-1185">Reference proteome</keyword>
<keyword evidence="3 6" id="KW-0812">Transmembrane</keyword>
<evidence type="ECO:0000256" key="1">
    <source>
        <dbReference type="ARBA" id="ARBA00004651"/>
    </source>
</evidence>
<comment type="subcellular location">
    <subcellularLocation>
        <location evidence="1">Cell membrane</location>
        <topology evidence="1">Multi-pass membrane protein</topology>
    </subcellularLocation>
</comment>
<proteinExistence type="predicted"/>
<name>A0ABQ5ZXD1_9GAMM</name>
<evidence type="ECO:0000256" key="5">
    <source>
        <dbReference type="ARBA" id="ARBA00023136"/>
    </source>
</evidence>
<dbReference type="Proteomes" id="UP001156682">
    <property type="component" value="Unassembled WGS sequence"/>
</dbReference>
<feature type="transmembrane region" description="Helical" evidence="6">
    <location>
        <begin position="71"/>
        <end position="94"/>
    </location>
</feature>
<feature type="transmembrane region" description="Helical" evidence="6">
    <location>
        <begin position="100"/>
        <end position="120"/>
    </location>
</feature>
<dbReference type="Pfam" id="PF03899">
    <property type="entry name" value="ATP-synt_I"/>
    <property type="match status" value="1"/>
</dbReference>
<keyword evidence="4 6" id="KW-1133">Transmembrane helix</keyword>
<dbReference type="InterPro" id="IPR005598">
    <property type="entry name" value="ATP_synth_I"/>
</dbReference>
<organism evidence="7 8">
    <name type="scientific">Marinospirillum insulare</name>
    <dbReference type="NCBI Taxonomy" id="217169"/>
    <lineage>
        <taxon>Bacteria</taxon>
        <taxon>Pseudomonadati</taxon>
        <taxon>Pseudomonadota</taxon>
        <taxon>Gammaproteobacteria</taxon>
        <taxon>Oceanospirillales</taxon>
        <taxon>Oceanospirillaceae</taxon>
        <taxon>Marinospirillum</taxon>
    </lineage>
</organism>
<evidence type="ECO:0000313" key="7">
    <source>
        <dbReference type="EMBL" id="GLR64840.1"/>
    </source>
</evidence>
<gene>
    <name evidence="7" type="ORF">GCM10007878_22780</name>
</gene>